<comment type="caution">
    <text evidence="1">The sequence shown here is derived from an EMBL/GenBank/DDBJ whole genome shotgun (WGS) entry which is preliminary data.</text>
</comment>
<protein>
    <submittedName>
        <fullName evidence="1">Uncharacterized protein</fullName>
    </submittedName>
</protein>
<dbReference type="OrthoDB" id="1319948at2759"/>
<evidence type="ECO:0000313" key="1">
    <source>
        <dbReference type="EMBL" id="KAG5629562.1"/>
    </source>
</evidence>
<dbReference type="EMBL" id="JACXVP010000001">
    <property type="protein sequence ID" value="KAG5629562.1"/>
    <property type="molecule type" value="Genomic_DNA"/>
</dbReference>
<gene>
    <name evidence="1" type="ORF">H5410_001279</name>
</gene>
<organism evidence="1 2">
    <name type="scientific">Solanum commersonii</name>
    <name type="common">Commerson's wild potato</name>
    <name type="synonym">Commerson's nightshade</name>
    <dbReference type="NCBI Taxonomy" id="4109"/>
    <lineage>
        <taxon>Eukaryota</taxon>
        <taxon>Viridiplantae</taxon>
        <taxon>Streptophyta</taxon>
        <taxon>Embryophyta</taxon>
        <taxon>Tracheophyta</taxon>
        <taxon>Spermatophyta</taxon>
        <taxon>Magnoliopsida</taxon>
        <taxon>eudicotyledons</taxon>
        <taxon>Gunneridae</taxon>
        <taxon>Pentapetalae</taxon>
        <taxon>asterids</taxon>
        <taxon>lamiids</taxon>
        <taxon>Solanales</taxon>
        <taxon>Solanaceae</taxon>
        <taxon>Solanoideae</taxon>
        <taxon>Solaneae</taxon>
        <taxon>Solanum</taxon>
    </lineage>
</organism>
<keyword evidence="2" id="KW-1185">Reference proteome</keyword>
<dbReference type="AlphaFoldDB" id="A0A9J6AZ38"/>
<proteinExistence type="predicted"/>
<reference evidence="1 2" key="1">
    <citation type="submission" date="2020-09" db="EMBL/GenBank/DDBJ databases">
        <title>De no assembly of potato wild relative species, Solanum commersonii.</title>
        <authorList>
            <person name="Cho K."/>
        </authorList>
    </citation>
    <scope>NUCLEOTIDE SEQUENCE [LARGE SCALE GENOMIC DNA]</scope>
    <source>
        <strain evidence="1">LZ3.2</strain>
        <tissue evidence="1">Leaf</tissue>
    </source>
</reference>
<accession>A0A9J6AZ38</accession>
<name>A0A9J6AZ38_SOLCO</name>
<sequence length="268" mass="30624">MVDVTVRASVNIGVGVGVGVSVGAGVGFGVQSVRATSCSRCSSFLCEKCKKHDEDSIMYLQTLSQDVNEFKNKRGVKVIPSKNVRDPYTSQAKRRKKPFSKAIQNLKKKTFKELPMAIGEKLLELKHVNLCKRVPIAQKNKLVELMRGKDLRVQYGMHFFSGDDFRTMTSMNIWWEDWNLGSQLLYQLQKRFDSISEEATTVGGRSFTQLINEFEWDEDMINYVRGIRLYPKGMGWIGAKRILAVMNLNKTHFVTLEILLHEGRMNVY</sequence>
<evidence type="ECO:0000313" key="2">
    <source>
        <dbReference type="Proteomes" id="UP000824120"/>
    </source>
</evidence>
<dbReference type="Proteomes" id="UP000824120">
    <property type="component" value="Chromosome 1"/>
</dbReference>